<dbReference type="RefSeq" id="XP_060278122.1">
    <property type="nucleotide sequence ID" value="XM_060423543.1"/>
</dbReference>
<evidence type="ECO:0000313" key="2">
    <source>
        <dbReference type="EMBL" id="KAK1761909.1"/>
    </source>
</evidence>
<keyword evidence="3" id="KW-1185">Reference proteome</keyword>
<reference evidence="2" key="1">
    <citation type="submission" date="2023-06" db="EMBL/GenBank/DDBJ databases">
        <title>Genome-scale phylogeny and comparative genomics of the fungal order Sordariales.</title>
        <authorList>
            <consortium name="Lawrence Berkeley National Laboratory"/>
            <person name="Hensen N."/>
            <person name="Bonometti L."/>
            <person name="Westerberg I."/>
            <person name="Brannstrom I.O."/>
            <person name="Guillou S."/>
            <person name="Cros-Aarteil S."/>
            <person name="Calhoun S."/>
            <person name="Haridas S."/>
            <person name="Kuo A."/>
            <person name="Mondo S."/>
            <person name="Pangilinan J."/>
            <person name="Riley R."/>
            <person name="Labutti K."/>
            <person name="Andreopoulos B."/>
            <person name="Lipzen A."/>
            <person name="Chen C."/>
            <person name="Yanf M."/>
            <person name="Daum C."/>
            <person name="Ng V."/>
            <person name="Clum A."/>
            <person name="Steindorff A."/>
            <person name="Ohm R."/>
            <person name="Martin F."/>
            <person name="Silar P."/>
            <person name="Natvig D."/>
            <person name="Lalanne C."/>
            <person name="Gautier V."/>
            <person name="Ament-Velasquez S.L."/>
            <person name="Kruys A."/>
            <person name="Hutchinson M.I."/>
            <person name="Powell A.J."/>
            <person name="Barry K."/>
            <person name="Miller A.N."/>
            <person name="Grigoriev I.V."/>
            <person name="Debuchy R."/>
            <person name="Gladieux P."/>
            <person name="Thoren M.H."/>
            <person name="Johannesson H."/>
        </authorList>
    </citation>
    <scope>NUCLEOTIDE SEQUENCE</scope>
    <source>
        <strain evidence="2">8032-3</strain>
    </source>
</reference>
<dbReference type="EMBL" id="MU839047">
    <property type="protein sequence ID" value="KAK1761909.1"/>
    <property type="molecule type" value="Genomic_DNA"/>
</dbReference>
<evidence type="ECO:0000256" key="1">
    <source>
        <dbReference type="SAM" id="MobiDB-lite"/>
    </source>
</evidence>
<accession>A0AAJ0FH87</accession>
<protein>
    <submittedName>
        <fullName evidence="2">Uncharacterized protein</fullName>
    </submittedName>
</protein>
<feature type="region of interest" description="Disordered" evidence="1">
    <location>
        <begin position="1"/>
        <end position="89"/>
    </location>
</feature>
<name>A0AAJ0FH87_9PEZI</name>
<proteinExistence type="predicted"/>
<feature type="compositionally biased region" description="Polar residues" evidence="1">
    <location>
        <begin position="62"/>
        <end position="89"/>
    </location>
</feature>
<dbReference type="GeneID" id="85306730"/>
<dbReference type="AlphaFoldDB" id="A0AAJ0FH87"/>
<organism evidence="2 3">
    <name type="scientific">Phialemonium atrogriseum</name>
    <dbReference type="NCBI Taxonomy" id="1093897"/>
    <lineage>
        <taxon>Eukaryota</taxon>
        <taxon>Fungi</taxon>
        <taxon>Dikarya</taxon>
        <taxon>Ascomycota</taxon>
        <taxon>Pezizomycotina</taxon>
        <taxon>Sordariomycetes</taxon>
        <taxon>Sordariomycetidae</taxon>
        <taxon>Cephalothecales</taxon>
        <taxon>Cephalothecaceae</taxon>
        <taxon>Phialemonium</taxon>
    </lineage>
</organism>
<feature type="compositionally biased region" description="Low complexity" evidence="1">
    <location>
        <begin position="110"/>
        <end position="119"/>
    </location>
</feature>
<feature type="region of interest" description="Disordered" evidence="1">
    <location>
        <begin position="110"/>
        <end position="167"/>
    </location>
</feature>
<sequence>MLDRSQPSPTPNPDQTSIQLAIPQQPSHKQSQYQQPNPPPPCRRQTIAQSPPHISSLSLSSACHNSTNQYHSVSPSRHPSINPGTNHPTNMDRLDLNIFLDWPGREKETTFATVTPKTTALAVEKGNATRTSGSPPAPSPPRTAARGKGSRPRSRQQHTSSDITDKYMAATIREENRTREPVEARVGVAKICTCLSCSFLFCGGVGVEATGLSRPGPGPGCLDAWIPGFLDLELELELEPRAWNLGPRTSLTSPAYLDPGNVAFT</sequence>
<evidence type="ECO:0000313" key="3">
    <source>
        <dbReference type="Proteomes" id="UP001244011"/>
    </source>
</evidence>
<comment type="caution">
    <text evidence="2">The sequence shown here is derived from an EMBL/GenBank/DDBJ whole genome shotgun (WGS) entry which is preliminary data.</text>
</comment>
<feature type="compositionally biased region" description="Low complexity" evidence="1">
    <location>
        <begin position="23"/>
        <end position="35"/>
    </location>
</feature>
<dbReference type="Proteomes" id="UP001244011">
    <property type="component" value="Unassembled WGS sequence"/>
</dbReference>
<gene>
    <name evidence="2" type="ORF">QBC33DRAFT_316719</name>
</gene>